<dbReference type="PANTHER" id="PTHR43021:SF2">
    <property type="entry name" value="CATION_H+ EXCHANGER DOMAIN-CONTAINING PROTEIN"/>
    <property type="match status" value="1"/>
</dbReference>
<feature type="transmembrane region" description="Helical" evidence="5">
    <location>
        <begin position="278"/>
        <end position="294"/>
    </location>
</feature>
<evidence type="ECO:0000259" key="6">
    <source>
        <dbReference type="Pfam" id="PF00999"/>
    </source>
</evidence>
<feature type="transmembrane region" description="Helical" evidence="5">
    <location>
        <begin position="12"/>
        <end position="29"/>
    </location>
</feature>
<dbReference type="RefSeq" id="WP_243651972.1">
    <property type="nucleotide sequence ID" value="NZ_SLZU01000013.1"/>
</dbReference>
<name>A0A4R3J4D5_9RHOB</name>
<protein>
    <submittedName>
        <fullName evidence="7">Transporter (CPA2 family)</fullName>
    </submittedName>
</protein>
<evidence type="ECO:0000256" key="4">
    <source>
        <dbReference type="ARBA" id="ARBA00023136"/>
    </source>
</evidence>
<evidence type="ECO:0000313" key="8">
    <source>
        <dbReference type="Proteomes" id="UP000295696"/>
    </source>
</evidence>
<keyword evidence="4 5" id="KW-0472">Membrane</keyword>
<evidence type="ECO:0000256" key="2">
    <source>
        <dbReference type="ARBA" id="ARBA00022692"/>
    </source>
</evidence>
<feature type="transmembrane region" description="Helical" evidence="5">
    <location>
        <begin position="242"/>
        <end position="266"/>
    </location>
</feature>
<keyword evidence="3 5" id="KW-1133">Transmembrane helix</keyword>
<evidence type="ECO:0000313" key="7">
    <source>
        <dbReference type="EMBL" id="TCS60719.1"/>
    </source>
</evidence>
<accession>A0A4R3J4D5</accession>
<sequence>MEQIMKSEVFGLPEVFLVFGALFVAGLAADSFGRRTRIPRVTALLLVGVLAGQSGFDLIPPEVTEWYEALSIVALTMVAFLLGGSLGGASLRQNGRAIFWVSGSVVLISMACVAGALWLLGVDPAVSLILGAIATATDPAATEATLRQVRARGHFADILRGVVALDDAWGMIVFALALALAGALNGGALDPAHLLHAARDIVGALGLGLGIGLVAAPLTGRLSPGEPLQTEALCLVFLTAGAAMWLDVSYLLAGMAAGAVIVNRALHHDLAFHEIENVQGPFLTLFFILAGASLDLDGVYAIGVIGAIYVVMRIVGRFFGGWLGGALGGSHPGHSRLYGMALLPQAGVAVGMALVASRVVPEHAELILTITIATTVLFEVLGPIATMWAARRAGAGQPPEEGP</sequence>
<dbReference type="GO" id="GO:1902600">
    <property type="term" value="P:proton transmembrane transport"/>
    <property type="evidence" value="ECO:0007669"/>
    <property type="project" value="InterPro"/>
</dbReference>
<dbReference type="GO" id="GO:0016020">
    <property type="term" value="C:membrane"/>
    <property type="evidence" value="ECO:0007669"/>
    <property type="project" value="UniProtKB-SubCell"/>
</dbReference>
<dbReference type="Pfam" id="PF00999">
    <property type="entry name" value="Na_H_Exchanger"/>
    <property type="match status" value="1"/>
</dbReference>
<reference evidence="7 8" key="1">
    <citation type="submission" date="2019-03" db="EMBL/GenBank/DDBJ databases">
        <title>Genomic Encyclopedia of Type Strains, Phase IV (KMG-IV): sequencing the most valuable type-strain genomes for metagenomic binning, comparative biology and taxonomic classification.</title>
        <authorList>
            <person name="Goeker M."/>
        </authorList>
    </citation>
    <scope>NUCLEOTIDE SEQUENCE [LARGE SCALE GENOMIC DNA]</scope>
    <source>
        <strain evidence="7 8">DSM 104836</strain>
    </source>
</reference>
<proteinExistence type="predicted"/>
<gene>
    <name evidence="7" type="ORF">EDD52_11312</name>
</gene>
<evidence type="ECO:0000256" key="3">
    <source>
        <dbReference type="ARBA" id="ARBA00022989"/>
    </source>
</evidence>
<comment type="subcellular location">
    <subcellularLocation>
        <location evidence="1">Membrane</location>
        <topology evidence="1">Multi-pass membrane protein</topology>
    </subcellularLocation>
</comment>
<feature type="transmembrane region" description="Helical" evidence="5">
    <location>
        <begin position="337"/>
        <end position="360"/>
    </location>
</feature>
<feature type="transmembrane region" description="Helical" evidence="5">
    <location>
        <begin position="201"/>
        <end position="222"/>
    </location>
</feature>
<evidence type="ECO:0000256" key="5">
    <source>
        <dbReference type="SAM" id="Phobius"/>
    </source>
</evidence>
<feature type="transmembrane region" description="Helical" evidence="5">
    <location>
        <begin position="300"/>
        <end position="325"/>
    </location>
</feature>
<feature type="transmembrane region" description="Helical" evidence="5">
    <location>
        <begin position="41"/>
        <end position="60"/>
    </location>
</feature>
<keyword evidence="2 5" id="KW-0812">Transmembrane</keyword>
<evidence type="ECO:0000256" key="1">
    <source>
        <dbReference type="ARBA" id="ARBA00004141"/>
    </source>
</evidence>
<comment type="caution">
    <text evidence="7">The sequence shown here is derived from an EMBL/GenBank/DDBJ whole genome shotgun (WGS) entry which is preliminary data.</text>
</comment>
<organism evidence="7 8">
    <name type="scientific">Primorskyibacter sedentarius</name>
    <dbReference type="NCBI Taxonomy" id="745311"/>
    <lineage>
        <taxon>Bacteria</taxon>
        <taxon>Pseudomonadati</taxon>
        <taxon>Pseudomonadota</taxon>
        <taxon>Alphaproteobacteria</taxon>
        <taxon>Rhodobacterales</taxon>
        <taxon>Roseobacteraceae</taxon>
        <taxon>Primorskyibacter</taxon>
    </lineage>
</organism>
<dbReference type="PANTHER" id="PTHR43021">
    <property type="entry name" value="NA(+)/H(+) ANTIPORTER-RELATED"/>
    <property type="match status" value="1"/>
</dbReference>
<dbReference type="Gene3D" id="1.20.1530.20">
    <property type="match status" value="1"/>
</dbReference>
<feature type="transmembrane region" description="Helical" evidence="5">
    <location>
        <begin position="98"/>
        <end position="120"/>
    </location>
</feature>
<feature type="transmembrane region" description="Helical" evidence="5">
    <location>
        <begin position="366"/>
        <end position="390"/>
    </location>
</feature>
<feature type="domain" description="Cation/H+ exchanger transmembrane" evidence="6">
    <location>
        <begin position="22"/>
        <end position="382"/>
    </location>
</feature>
<dbReference type="Proteomes" id="UP000295696">
    <property type="component" value="Unassembled WGS sequence"/>
</dbReference>
<dbReference type="GO" id="GO:0015297">
    <property type="term" value="F:antiporter activity"/>
    <property type="evidence" value="ECO:0007669"/>
    <property type="project" value="InterPro"/>
</dbReference>
<keyword evidence="8" id="KW-1185">Reference proteome</keyword>
<dbReference type="InterPro" id="IPR038770">
    <property type="entry name" value="Na+/solute_symporter_sf"/>
</dbReference>
<feature type="transmembrane region" description="Helical" evidence="5">
    <location>
        <begin position="66"/>
        <end position="86"/>
    </location>
</feature>
<feature type="transmembrane region" description="Helical" evidence="5">
    <location>
        <begin position="168"/>
        <end position="189"/>
    </location>
</feature>
<dbReference type="InterPro" id="IPR006153">
    <property type="entry name" value="Cation/H_exchanger_TM"/>
</dbReference>
<dbReference type="AlphaFoldDB" id="A0A4R3J4D5"/>
<dbReference type="EMBL" id="SLZU01000013">
    <property type="protein sequence ID" value="TCS60719.1"/>
    <property type="molecule type" value="Genomic_DNA"/>
</dbReference>